<keyword evidence="4 9" id="KW-0812">Transmembrane</keyword>
<sequence>MVASEFLDYLSKFQVATYVGVEDFADKFNFLITVVILLLCTTVVTVKQYMMKPISCYMATDLGGKNLLDYVENYCWVQGTVPISYEGRIPETEEGWAKLQEHKLLYYQWVPFVLGLQCILFYIPRLVWQMICYNRTGTDIQHLILSANQAVHATDEQRKKMIDHVARTLEQMLFQNEKLRALSHNRYLRSQTATGQHSTVTPRRYLGMNDLEVSKQKNLESSEDEFCKSSSLPYDPRVRQSTFCSAWLGCLGCMRLGHYRGTYLSIAYLFMKVLYLGNAVGQLFLMQYFLGFSAGQSMFGVAILQNILHGKDWQSTLVFPRVAFCYVRMRHMGTTANGATAQCVLPVNMLNEKIYIFLWWWVLLAAMLTTLSLLRWSIRMVSRTDGGAFIRKYLILGDQLAHTDATIFDQFVKSFLKKDGVFLLRMISYNADELVATDVLSTVWSWYRDRNQPMRNDNKKTEDGEECDSKTEEPSTVSPPHSSVKTPTQHSNGRSPRNELGFRVSEPSDDYFEKSDLGLPMAKLKLIDDMKEAKEADATDPAPCWIPPRVQNPTILKQDRLSYV</sequence>
<proteinExistence type="inferred from homology"/>
<dbReference type="Proteomes" id="UP001497525">
    <property type="component" value="Unassembled WGS sequence"/>
</dbReference>
<dbReference type="GO" id="GO:0005921">
    <property type="term" value="C:gap junction"/>
    <property type="evidence" value="ECO:0007669"/>
    <property type="project" value="UniProtKB-UniRule"/>
</dbReference>
<keyword evidence="6 9" id="KW-0406">Ion transport</keyword>
<dbReference type="PANTHER" id="PTHR11893">
    <property type="entry name" value="INNEXIN"/>
    <property type="match status" value="1"/>
</dbReference>
<evidence type="ECO:0000256" key="7">
    <source>
        <dbReference type="ARBA" id="ARBA00023136"/>
    </source>
</evidence>
<evidence type="ECO:0000256" key="3">
    <source>
        <dbReference type="ARBA" id="ARBA00022475"/>
    </source>
</evidence>
<evidence type="ECO:0000256" key="6">
    <source>
        <dbReference type="ARBA" id="ARBA00023065"/>
    </source>
</evidence>
<dbReference type="PRINTS" id="PR01262">
    <property type="entry name" value="INNEXIN"/>
</dbReference>
<evidence type="ECO:0000256" key="9">
    <source>
        <dbReference type="RuleBase" id="RU010713"/>
    </source>
</evidence>
<evidence type="ECO:0000256" key="2">
    <source>
        <dbReference type="ARBA" id="ARBA00022448"/>
    </source>
</evidence>
<organism evidence="11 12">
    <name type="scientific">Calicophoron daubneyi</name>
    <name type="common">Rumen fluke</name>
    <name type="synonym">Paramphistomum daubneyi</name>
    <dbReference type="NCBI Taxonomy" id="300641"/>
    <lineage>
        <taxon>Eukaryota</taxon>
        <taxon>Metazoa</taxon>
        <taxon>Spiralia</taxon>
        <taxon>Lophotrochozoa</taxon>
        <taxon>Platyhelminthes</taxon>
        <taxon>Trematoda</taxon>
        <taxon>Digenea</taxon>
        <taxon>Plagiorchiida</taxon>
        <taxon>Pronocephalata</taxon>
        <taxon>Paramphistomoidea</taxon>
        <taxon>Paramphistomidae</taxon>
        <taxon>Calicophoron</taxon>
    </lineage>
</organism>
<dbReference type="InterPro" id="IPR000990">
    <property type="entry name" value="Innexin"/>
</dbReference>
<dbReference type="EMBL" id="CAXLJL010000156">
    <property type="protein sequence ID" value="CAL5133163.1"/>
    <property type="molecule type" value="Genomic_DNA"/>
</dbReference>
<dbReference type="AlphaFoldDB" id="A0AAV2T6U4"/>
<evidence type="ECO:0000256" key="4">
    <source>
        <dbReference type="ARBA" id="ARBA00022692"/>
    </source>
</evidence>
<accession>A0AAV2T6U4</accession>
<evidence type="ECO:0000256" key="1">
    <source>
        <dbReference type="ARBA" id="ARBA00004651"/>
    </source>
</evidence>
<keyword evidence="3" id="KW-1003">Cell membrane</keyword>
<feature type="compositionally biased region" description="Polar residues" evidence="10">
    <location>
        <begin position="474"/>
        <end position="495"/>
    </location>
</feature>
<dbReference type="PANTHER" id="PTHR11893:SF36">
    <property type="entry name" value="INNEXIN-5"/>
    <property type="match status" value="1"/>
</dbReference>
<keyword evidence="5 9" id="KW-1133">Transmembrane helix</keyword>
<evidence type="ECO:0000313" key="12">
    <source>
        <dbReference type="Proteomes" id="UP001497525"/>
    </source>
</evidence>
<comment type="subcellular location">
    <subcellularLocation>
        <location evidence="1 9">Cell membrane</location>
        <topology evidence="1 9">Multi-pass membrane protein</topology>
    </subcellularLocation>
</comment>
<comment type="caution">
    <text evidence="11">The sequence shown here is derived from an EMBL/GenBank/DDBJ whole genome shotgun (WGS) entry which is preliminary data.</text>
</comment>
<feature type="compositionally biased region" description="Basic and acidic residues" evidence="10">
    <location>
        <begin position="454"/>
        <end position="473"/>
    </location>
</feature>
<name>A0AAV2T6U4_CALDB</name>
<feature type="transmembrane region" description="Helical" evidence="9">
    <location>
        <begin position="28"/>
        <end position="46"/>
    </location>
</feature>
<dbReference type="GO" id="GO:0005886">
    <property type="term" value="C:plasma membrane"/>
    <property type="evidence" value="ECO:0007669"/>
    <property type="project" value="UniProtKB-SubCell"/>
</dbReference>
<gene>
    <name evidence="9" type="primary">inx</name>
    <name evidence="11" type="ORF">CDAUBV1_LOCUS6436</name>
</gene>
<feature type="transmembrane region" description="Helical" evidence="9">
    <location>
        <begin position="354"/>
        <end position="374"/>
    </location>
</feature>
<protein>
    <recommendedName>
        <fullName evidence="9">Innexin</fullName>
    </recommendedName>
</protein>
<comment type="function">
    <text evidence="9">Structural component of the gap junctions.</text>
</comment>
<evidence type="ECO:0000256" key="5">
    <source>
        <dbReference type="ARBA" id="ARBA00022989"/>
    </source>
</evidence>
<evidence type="ECO:0000256" key="10">
    <source>
        <dbReference type="SAM" id="MobiDB-lite"/>
    </source>
</evidence>
<keyword evidence="7 9" id="KW-0472">Membrane</keyword>
<reference evidence="11" key="1">
    <citation type="submission" date="2024-06" db="EMBL/GenBank/DDBJ databases">
        <authorList>
            <person name="Liu X."/>
            <person name="Lenzi L."/>
            <person name="Haldenby T S."/>
            <person name="Uol C."/>
        </authorList>
    </citation>
    <scope>NUCLEOTIDE SEQUENCE</scope>
</reference>
<evidence type="ECO:0000256" key="8">
    <source>
        <dbReference type="ARBA" id="ARBA00023303"/>
    </source>
</evidence>
<dbReference type="Pfam" id="PF00876">
    <property type="entry name" value="Innexin"/>
    <property type="match status" value="1"/>
</dbReference>
<comment type="similarity">
    <text evidence="9">Belongs to the pannexin family.</text>
</comment>
<feature type="region of interest" description="Disordered" evidence="10">
    <location>
        <begin position="454"/>
        <end position="504"/>
    </location>
</feature>
<keyword evidence="2 9" id="KW-0813">Transport</keyword>
<dbReference type="PROSITE" id="PS51013">
    <property type="entry name" value="PANNEXIN"/>
    <property type="match status" value="1"/>
</dbReference>
<evidence type="ECO:0000313" key="11">
    <source>
        <dbReference type="EMBL" id="CAL5133163.1"/>
    </source>
</evidence>
<dbReference type="GO" id="GO:0034220">
    <property type="term" value="P:monoatomic ion transmembrane transport"/>
    <property type="evidence" value="ECO:0007669"/>
    <property type="project" value="UniProtKB-KW"/>
</dbReference>
<keyword evidence="8 9" id="KW-0407">Ion channel</keyword>
<feature type="transmembrane region" description="Helical" evidence="9">
    <location>
        <begin position="269"/>
        <end position="290"/>
    </location>
</feature>
<feature type="transmembrane region" description="Helical" evidence="9">
    <location>
        <begin position="104"/>
        <end position="123"/>
    </location>
</feature>